<dbReference type="GO" id="GO:0005525">
    <property type="term" value="F:GTP binding"/>
    <property type="evidence" value="ECO:0007669"/>
    <property type="project" value="UniProtKB-KW"/>
</dbReference>
<evidence type="ECO:0000259" key="3">
    <source>
        <dbReference type="Pfam" id="PF21011"/>
    </source>
</evidence>
<dbReference type="Gene3D" id="3.40.50.1440">
    <property type="entry name" value="Tubulin/FtsZ, GTPase domain"/>
    <property type="match status" value="1"/>
</dbReference>
<evidence type="ECO:0000256" key="2">
    <source>
        <dbReference type="ARBA" id="ARBA00023134"/>
    </source>
</evidence>
<gene>
    <name evidence="4" type="ORF">S01H1_13219</name>
</gene>
<accession>X0RZD3</accession>
<keyword evidence="1" id="KW-0547">Nucleotide-binding</keyword>
<comment type="caution">
    <text evidence="4">The sequence shown here is derived from an EMBL/GenBank/DDBJ whole genome shotgun (WGS) entry which is preliminary data.</text>
</comment>
<name>X0RZD3_9ZZZZ</name>
<feature type="domain" description="Tubulin-like CetZ C-terminal" evidence="3">
    <location>
        <begin position="46"/>
        <end position="214"/>
    </location>
</feature>
<keyword evidence="2" id="KW-0342">GTP-binding</keyword>
<dbReference type="InterPro" id="IPR048737">
    <property type="entry name" value="CetZ_C"/>
</dbReference>
<dbReference type="Gene3D" id="3.30.1330.20">
    <property type="entry name" value="Tubulin/FtsZ, C-terminal domain"/>
    <property type="match status" value="1"/>
</dbReference>
<evidence type="ECO:0000256" key="1">
    <source>
        <dbReference type="ARBA" id="ARBA00022741"/>
    </source>
</evidence>
<dbReference type="InterPro" id="IPR037103">
    <property type="entry name" value="Tubulin/FtsZ-like_C"/>
</dbReference>
<dbReference type="EMBL" id="BARS01006817">
    <property type="protein sequence ID" value="GAF74138.1"/>
    <property type="molecule type" value="Genomic_DNA"/>
</dbReference>
<evidence type="ECO:0000313" key="4">
    <source>
        <dbReference type="EMBL" id="GAF74138.1"/>
    </source>
</evidence>
<dbReference type="AlphaFoldDB" id="X0RZD3"/>
<organism evidence="4">
    <name type="scientific">marine sediment metagenome</name>
    <dbReference type="NCBI Taxonomy" id="412755"/>
    <lineage>
        <taxon>unclassified sequences</taxon>
        <taxon>metagenomes</taxon>
        <taxon>ecological metagenomes</taxon>
    </lineage>
</organism>
<protein>
    <recommendedName>
        <fullName evidence="3">Tubulin-like CetZ C-terminal domain-containing protein</fullName>
    </recommendedName>
</protein>
<sequence length="246" mass="27360">PFEHEEMTEDRTVYNVATCLKSSYLVADAIFLVDNQRYTMKDSPISHNLARINSIIVEPFFNLLCAGEEKKSKYIGARILDAGDIIQTLVGWTTLGYGRSPSSIFRSFFSMKRDFRNKATETQKGVQALDAAVSGLSIKCNPLDAKRALYLVSAPAKGINVDLIKELGTYIKNIAPEVILRSGDYPREKGNLDITLMLSEMSDVEKVRGYFTKAISIIAELKKRQAGLISTQRGIDITVKDIPSLL</sequence>
<dbReference type="Pfam" id="PF21011">
    <property type="entry name" value="CetZ_C"/>
    <property type="match status" value="1"/>
</dbReference>
<reference evidence="4" key="1">
    <citation type="journal article" date="2014" name="Front. Microbiol.">
        <title>High frequency of phylogenetically diverse reductive dehalogenase-homologous genes in deep subseafloor sedimentary metagenomes.</title>
        <authorList>
            <person name="Kawai M."/>
            <person name="Futagami T."/>
            <person name="Toyoda A."/>
            <person name="Takaki Y."/>
            <person name="Nishi S."/>
            <person name="Hori S."/>
            <person name="Arai W."/>
            <person name="Tsubouchi T."/>
            <person name="Morono Y."/>
            <person name="Uchiyama I."/>
            <person name="Ito T."/>
            <person name="Fujiyama A."/>
            <person name="Inagaki F."/>
            <person name="Takami H."/>
        </authorList>
    </citation>
    <scope>NUCLEOTIDE SEQUENCE</scope>
    <source>
        <strain evidence="4">Expedition CK06-06</strain>
    </source>
</reference>
<dbReference type="InterPro" id="IPR036525">
    <property type="entry name" value="Tubulin/FtsZ_GTPase_sf"/>
</dbReference>
<feature type="non-terminal residue" evidence="4">
    <location>
        <position position="1"/>
    </location>
</feature>
<proteinExistence type="predicted"/>